<dbReference type="InterPro" id="IPR008250">
    <property type="entry name" value="ATPase_P-typ_transduc_dom_A_sf"/>
</dbReference>
<dbReference type="HOGENOM" id="CLU_953699_0_0_1"/>
<feature type="region of interest" description="Disordered" evidence="1">
    <location>
        <begin position="179"/>
        <end position="233"/>
    </location>
</feature>
<gene>
    <name evidence="3" type="primary">DNF1</name>
    <name evidence="3" type="ORF">BN14_00397</name>
</gene>
<feature type="domain" description="P-type ATPase N-terminal" evidence="2">
    <location>
        <begin position="57"/>
        <end position="110"/>
    </location>
</feature>
<dbReference type="EC" id="3.6.3.1" evidence="3"/>
<dbReference type="Proteomes" id="UP000012065">
    <property type="component" value="Unassembled WGS sequence"/>
</dbReference>
<accession>M5BIQ6</accession>
<proteinExistence type="predicted"/>
<sequence length="292" mass="32633">MPPRSTNPFARAYRALADFNVESLFSRAPPPAVPRNVYVNQELPKDMFDAKGKILKLNKYSTNQVVTSKYTILTFVPRNLLEQFRRIANIFFLAIAILQFFPRFSTISPGLVLLPLIVVIAITAAKDGYEDIKRHQSDRQVNHSIVQVLRSADHKNHNVMRHKEKTFVPGVHLPKFVRRGKAKTTSATADSGPASAVNLEKGSPDSMQMNVLSPNNDPDDLPPPEDNPGAPHWAPTLWEDVQVGDFVKIHDRQAFPADIVICATSEEENVAYVETKNLDGETNLKTAFRPAL</sequence>
<dbReference type="GO" id="GO:0016787">
    <property type="term" value="F:hydrolase activity"/>
    <property type="evidence" value="ECO:0007669"/>
    <property type="project" value="UniProtKB-KW"/>
</dbReference>
<dbReference type="GO" id="GO:0045332">
    <property type="term" value="P:phospholipid translocation"/>
    <property type="evidence" value="ECO:0007669"/>
    <property type="project" value="TreeGrafter"/>
</dbReference>
<dbReference type="EMBL" id="CAOJ01000511">
    <property type="protein sequence ID" value="CCO26374.1"/>
    <property type="molecule type" value="Genomic_DNA"/>
</dbReference>
<evidence type="ECO:0000313" key="4">
    <source>
        <dbReference type="Proteomes" id="UP000012065"/>
    </source>
</evidence>
<keyword evidence="3" id="KW-0378">Hydrolase</keyword>
<evidence type="ECO:0000259" key="2">
    <source>
        <dbReference type="Pfam" id="PF16209"/>
    </source>
</evidence>
<dbReference type="AlphaFoldDB" id="M5BIQ6"/>
<dbReference type="Pfam" id="PF16209">
    <property type="entry name" value="PhoLip_ATPase_N"/>
    <property type="match status" value="1"/>
</dbReference>
<reference evidence="3 4" key="1">
    <citation type="journal article" date="2013" name="J. Biotechnol.">
        <title>Establishment and interpretation of the genome sequence of the phytopathogenic fungus Rhizoctonia solani AG1-IB isolate 7/3/14.</title>
        <authorList>
            <person name="Wibberg D.W."/>
            <person name="Jelonek L.J."/>
            <person name="Rupp O.R."/>
            <person name="Hennig M.H."/>
            <person name="Eikmeyer F.E."/>
            <person name="Goesmann A.G."/>
            <person name="Hartmann A.H."/>
            <person name="Borriss R.B."/>
            <person name="Grosch R.G."/>
            <person name="Puehler A.P."/>
            <person name="Schlueter A.S."/>
        </authorList>
    </citation>
    <scope>NUCLEOTIDE SEQUENCE [LARGE SCALE GENOMIC DNA]</scope>
    <source>
        <strain evidence="4">AG1-IB / isolate 7/3/14</strain>
    </source>
</reference>
<evidence type="ECO:0000256" key="1">
    <source>
        <dbReference type="SAM" id="MobiDB-lite"/>
    </source>
</evidence>
<organism evidence="3 4">
    <name type="scientific">Thanatephorus cucumeris (strain AG1-IB / isolate 7/3/14)</name>
    <name type="common">Lettuce bottom rot fungus</name>
    <name type="synonym">Rhizoctonia solani</name>
    <dbReference type="NCBI Taxonomy" id="1108050"/>
    <lineage>
        <taxon>Eukaryota</taxon>
        <taxon>Fungi</taxon>
        <taxon>Dikarya</taxon>
        <taxon>Basidiomycota</taxon>
        <taxon>Agaricomycotina</taxon>
        <taxon>Agaricomycetes</taxon>
        <taxon>Cantharellales</taxon>
        <taxon>Ceratobasidiaceae</taxon>
        <taxon>Rhizoctonia</taxon>
        <taxon>Rhizoctonia solani AG-1</taxon>
    </lineage>
</organism>
<name>M5BIQ6_THACB</name>
<dbReference type="PANTHER" id="PTHR24092:SF153">
    <property type="entry name" value="PHOSPHOLIPID-TRANSPORTING ATPASE"/>
    <property type="match status" value="1"/>
</dbReference>
<dbReference type="Gene3D" id="2.70.150.10">
    <property type="entry name" value="Calcium-transporting ATPase, cytoplasmic transduction domain A"/>
    <property type="match status" value="1"/>
</dbReference>
<dbReference type="SUPFAM" id="SSF81665">
    <property type="entry name" value="Calcium ATPase, transmembrane domain M"/>
    <property type="match status" value="1"/>
</dbReference>
<comment type="caution">
    <text evidence="3">The sequence shown here is derived from an EMBL/GenBank/DDBJ whole genome shotgun (WGS) entry which is preliminary data.</text>
</comment>
<dbReference type="InterPro" id="IPR023298">
    <property type="entry name" value="ATPase_P-typ_TM_dom_sf"/>
</dbReference>
<dbReference type="InterPro" id="IPR032631">
    <property type="entry name" value="P-type_ATPase_N"/>
</dbReference>
<dbReference type="GO" id="GO:0140326">
    <property type="term" value="F:ATPase-coupled intramembrane lipid transporter activity"/>
    <property type="evidence" value="ECO:0007669"/>
    <property type="project" value="TreeGrafter"/>
</dbReference>
<evidence type="ECO:0000313" key="3">
    <source>
        <dbReference type="EMBL" id="CCO26374.1"/>
    </source>
</evidence>
<dbReference type="GO" id="GO:0005886">
    <property type="term" value="C:plasma membrane"/>
    <property type="evidence" value="ECO:0007669"/>
    <property type="project" value="TreeGrafter"/>
</dbReference>
<protein>
    <submittedName>
        <fullName evidence="3">Phospholipid-translocating ATPase</fullName>
        <ecNumber evidence="3">3.6.3.1</ecNumber>
    </submittedName>
</protein>
<dbReference type="PANTHER" id="PTHR24092">
    <property type="entry name" value="PROBABLE PHOSPHOLIPID-TRANSPORTING ATPASE"/>
    <property type="match status" value="1"/>
</dbReference>
<dbReference type="SUPFAM" id="SSF81653">
    <property type="entry name" value="Calcium ATPase, transduction domain A"/>
    <property type="match status" value="1"/>
</dbReference>